<name>A0A2P2PYJ8_RHIMU</name>
<sequence>MLTSHPLPKVFPLIRIYFLHVK</sequence>
<dbReference type="AlphaFoldDB" id="A0A2P2PYJ8"/>
<evidence type="ECO:0000313" key="1">
    <source>
        <dbReference type="EMBL" id="MBX59723.1"/>
    </source>
</evidence>
<proteinExistence type="predicted"/>
<dbReference type="EMBL" id="GGEC01079239">
    <property type="protein sequence ID" value="MBX59723.1"/>
    <property type="molecule type" value="Transcribed_RNA"/>
</dbReference>
<reference evidence="1" key="1">
    <citation type="submission" date="2018-02" db="EMBL/GenBank/DDBJ databases">
        <title>Rhizophora mucronata_Transcriptome.</title>
        <authorList>
            <person name="Meera S.P."/>
            <person name="Sreeshan A."/>
            <person name="Augustine A."/>
        </authorList>
    </citation>
    <scope>NUCLEOTIDE SEQUENCE</scope>
    <source>
        <tissue evidence="1">Leaf</tissue>
    </source>
</reference>
<protein>
    <submittedName>
        <fullName evidence="1">Uncharacterized protein</fullName>
    </submittedName>
</protein>
<accession>A0A2P2PYJ8</accession>
<organism evidence="1">
    <name type="scientific">Rhizophora mucronata</name>
    <name type="common">Asiatic mangrove</name>
    <dbReference type="NCBI Taxonomy" id="61149"/>
    <lineage>
        <taxon>Eukaryota</taxon>
        <taxon>Viridiplantae</taxon>
        <taxon>Streptophyta</taxon>
        <taxon>Embryophyta</taxon>
        <taxon>Tracheophyta</taxon>
        <taxon>Spermatophyta</taxon>
        <taxon>Magnoliopsida</taxon>
        <taxon>eudicotyledons</taxon>
        <taxon>Gunneridae</taxon>
        <taxon>Pentapetalae</taxon>
        <taxon>rosids</taxon>
        <taxon>fabids</taxon>
        <taxon>Malpighiales</taxon>
        <taxon>Rhizophoraceae</taxon>
        <taxon>Rhizophora</taxon>
    </lineage>
</organism>